<feature type="domain" description="Helicase ATP-binding" evidence="5">
    <location>
        <begin position="217"/>
        <end position="389"/>
    </location>
</feature>
<dbReference type="Pfam" id="PF00271">
    <property type="entry name" value="Helicase_C"/>
    <property type="match status" value="1"/>
</dbReference>
<dbReference type="PROSITE" id="PS51194">
    <property type="entry name" value="HELICASE_CTER"/>
    <property type="match status" value="1"/>
</dbReference>
<feature type="domain" description="Helicase C-terminal" evidence="6">
    <location>
        <begin position="407"/>
        <end position="572"/>
    </location>
</feature>
<dbReference type="SMART" id="SM00490">
    <property type="entry name" value="HELICc"/>
    <property type="match status" value="1"/>
</dbReference>
<keyword evidence="8" id="KW-1185">Reference proteome</keyword>
<dbReference type="Pfam" id="PF00270">
    <property type="entry name" value="DEAD"/>
    <property type="match status" value="1"/>
</dbReference>
<dbReference type="PANTHER" id="PTHR47961">
    <property type="entry name" value="DNA POLYMERASE THETA, PUTATIVE (AFU_ORTHOLOGUE AFUA_1G05260)-RELATED"/>
    <property type="match status" value="1"/>
</dbReference>
<evidence type="ECO:0000256" key="4">
    <source>
        <dbReference type="ARBA" id="ARBA00022840"/>
    </source>
</evidence>
<evidence type="ECO:0000256" key="3">
    <source>
        <dbReference type="ARBA" id="ARBA00022806"/>
    </source>
</evidence>
<dbReference type="SMART" id="SM00487">
    <property type="entry name" value="DEXDc"/>
    <property type="match status" value="1"/>
</dbReference>
<dbReference type="InterPro" id="IPR014001">
    <property type="entry name" value="Helicase_ATP-bd"/>
</dbReference>
<accession>A0AAF0FP46</accession>
<gene>
    <name evidence="7" type="ORF">L1994_07350</name>
</gene>
<keyword evidence="1" id="KW-0547">Nucleotide-binding</keyword>
<dbReference type="InterPro" id="IPR011545">
    <property type="entry name" value="DEAD/DEAH_box_helicase_dom"/>
</dbReference>
<dbReference type="Gene3D" id="3.40.50.300">
    <property type="entry name" value="P-loop containing nucleotide triphosphate hydrolases"/>
    <property type="match status" value="3"/>
</dbReference>
<dbReference type="RefSeq" id="WP_278098810.1">
    <property type="nucleotide sequence ID" value="NZ_CP091092.1"/>
</dbReference>
<dbReference type="PROSITE" id="PS51192">
    <property type="entry name" value="HELICASE_ATP_BIND_1"/>
    <property type="match status" value="1"/>
</dbReference>
<evidence type="ECO:0000256" key="2">
    <source>
        <dbReference type="ARBA" id="ARBA00022801"/>
    </source>
</evidence>
<keyword evidence="4" id="KW-0067">ATP-binding</keyword>
<evidence type="ECO:0000313" key="7">
    <source>
        <dbReference type="EMBL" id="WFN35972.1"/>
    </source>
</evidence>
<keyword evidence="2" id="KW-0378">Hydrolase</keyword>
<dbReference type="PANTHER" id="PTHR47961:SF1">
    <property type="entry name" value="ATP-DEPENDENT HELICASE MJ1401-RELATED"/>
    <property type="match status" value="1"/>
</dbReference>
<proteinExistence type="predicted"/>
<dbReference type="InterPro" id="IPR027417">
    <property type="entry name" value="P-loop_NTPase"/>
</dbReference>
<dbReference type="GO" id="GO:0003676">
    <property type="term" value="F:nucleic acid binding"/>
    <property type="evidence" value="ECO:0007669"/>
    <property type="project" value="InterPro"/>
</dbReference>
<dbReference type="EMBL" id="CP091092">
    <property type="protein sequence ID" value="WFN35972.1"/>
    <property type="molecule type" value="Genomic_DNA"/>
</dbReference>
<evidence type="ECO:0000256" key="1">
    <source>
        <dbReference type="ARBA" id="ARBA00022741"/>
    </source>
</evidence>
<dbReference type="GO" id="GO:0140097">
    <property type="term" value="F:catalytic activity, acting on DNA"/>
    <property type="evidence" value="ECO:0007669"/>
    <property type="project" value="UniProtKB-ARBA"/>
</dbReference>
<sequence>MKIIVHPQRGDYKLFFYDRHFVEAEGAVELSKTSKGFRPKNYRLRTPGKRQYSNTPTKDLISRLRNADVRLTGESKNFEAFLNDLQINFSYLRACRTCILENRITPLKNKNAVKYGKEYICLDCAEKELRREIGFLGKMGGISTAHLERLLSLYMDLDKVLSMVQPERVNLKDTVFDILESHKVPRTTYLKDLSLPQAFKDASGVERLMPVQELCVKAGLLEGKDQLVVAATASGKTFIGELAGVKNQSEGRGNMLFLVPLVALANQKYNRFSERYAFLDVALQTGVSRINLPETKVKAKRTLKANIIVGTYEGIDNILRRGRTIPNIGTVVIDEVQTLEDSERGHRLDGLISRLKYVAPNAQFLYLSATIGMPHLLAEKLGANLVTYNERPVPLERHLIFVDRKQKIDAIKSLVTREYRNKSSKGYKGQSIVFTFSRARCHEIADAIGGKAQAYHAGLSAKERRFVEEKFEKGEISAVVTTAALAAGVDFPASQVIFDALAMGIKWLTVQDFYQMMGRAGRPDYHDLGKVVILAEPGAGYSRESRLTEEEVAISLLKGEMEEVAPVYDDEESSEEFVSHAVVCKGDEAGLHQMCEKMVGEMSDVYPVLKKEGYISLSNGKVTLSPFAKVMAEHFIGIERLRRIRRLTKKVKNPVEIVAELDCEPIEESASSKR</sequence>
<dbReference type="Proteomes" id="UP001218895">
    <property type="component" value="Chromosome"/>
</dbReference>
<evidence type="ECO:0000313" key="8">
    <source>
        <dbReference type="Proteomes" id="UP001218895"/>
    </source>
</evidence>
<name>A0AAF0FP46_9EURY</name>
<dbReference type="InterPro" id="IPR050474">
    <property type="entry name" value="Hel308_SKI2-like"/>
</dbReference>
<dbReference type="GO" id="GO:0005524">
    <property type="term" value="F:ATP binding"/>
    <property type="evidence" value="ECO:0007669"/>
    <property type="project" value="UniProtKB-KW"/>
</dbReference>
<dbReference type="GeneID" id="79950202"/>
<dbReference type="GO" id="GO:0004386">
    <property type="term" value="F:helicase activity"/>
    <property type="evidence" value="ECO:0007669"/>
    <property type="project" value="UniProtKB-KW"/>
</dbReference>
<organism evidence="7 8">
    <name type="scientific">Methanomicrobium antiquum</name>
    <dbReference type="NCBI Taxonomy" id="487686"/>
    <lineage>
        <taxon>Archaea</taxon>
        <taxon>Methanobacteriati</taxon>
        <taxon>Methanobacteriota</taxon>
        <taxon>Stenosarchaea group</taxon>
        <taxon>Methanomicrobia</taxon>
        <taxon>Methanomicrobiales</taxon>
        <taxon>Methanomicrobiaceae</taxon>
        <taxon>Methanomicrobium</taxon>
    </lineage>
</organism>
<dbReference type="AlphaFoldDB" id="A0AAF0FP46"/>
<reference evidence="7" key="1">
    <citation type="submission" date="2022-01" db="EMBL/GenBank/DDBJ databases">
        <title>Complete genome of Methanomicrobium antiquum DSM 21220.</title>
        <authorList>
            <person name="Chen S.-C."/>
            <person name="You Y.-T."/>
            <person name="Zhou Y.-Z."/>
            <person name="Lai M.-C."/>
        </authorList>
    </citation>
    <scope>NUCLEOTIDE SEQUENCE</scope>
    <source>
        <strain evidence="7">DSM 21220</strain>
    </source>
</reference>
<dbReference type="GO" id="GO:0016787">
    <property type="term" value="F:hydrolase activity"/>
    <property type="evidence" value="ECO:0007669"/>
    <property type="project" value="UniProtKB-KW"/>
</dbReference>
<dbReference type="SUPFAM" id="SSF52540">
    <property type="entry name" value="P-loop containing nucleoside triphosphate hydrolases"/>
    <property type="match status" value="1"/>
</dbReference>
<evidence type="ECO:0000259" key="5">
    <source>
        <dbReference type="PROSITE" id="PS51192"/>
    </source>
</evidence>
<protein>
    <submittedName>
        <fullName evidence="7">DEAD/DEAH box helicase</fullName>
    </submittedName>
</protein>
<dbReference type="InterPro" id="IPR001650">
    <property type="entry name" value="Helicase_C-like"/>
</dbReference>
<evidence type="ECO:0000259" key="6">
    <source>
        <dbReference type="PROSITE" id="PS51194"/>
    </source>
</evidence>
<keyword evidence="3 7" id="KW-0347">Helicase</keyword>
<dbReference type="KEGG" id="manq:L1994_07350"/>